<feature type="domain" description="SEFIR" evidence="2">
    <location>
        <begin position="261"/>
        <end position="400"/>
    </location>
</feature>
<dbReference type="RefSeq" id="WP_129820836.1">
    <property type="nucleotide sequence ID" value="NZ_CP048261.1"/>
</dbReference>
<evidence type="ECO:0000256" key="1">
    <source>
        <dbReference type="SAM" id="MobiDB-lite"/>
    </source>
</evidence>
<proteinExistence type="predicted"/>
<reference evidence="3" key="3">
    <citation type="journal article" date="2021" name="bioRxiv">
        <title>Bilateral symmetry of linear streptomycete chromosomes.</title>
        <authorList>
            <person name="Algora-Gallardo L."/>
            <person name="Schniete J.K."/>
            <person name="Mark D.R."/>
            <person name="Hunter I.S."/>
            <person name="Herron P.R."/>
        </authorList>
    </citation>
    <scope>NUCLEOTIDE SEQUENCE</scope>
    <source>
        <strain evidence="3">ATCC 10970</strain>
    </source>
</reference>
<organism evidence="3 4">
    <name type="scientific">Streptomyces rimosus subsp. rimosus (strain ATCC 10970 / DSM 40260 / JCM 4667 / NRRL 2234)</name>
    <dbReference type="NCBI Taxonomy" id="1265868"/>
    <lineage>
        <taxon>Bacteria</taxon>
        <taxon>Bacillati</taxon>
        <taxon>Actinomycetota</taxon>
        <taxon>Actinomycetes</taxon>
        <taxon>Kitasatosporales</taxon>
        <taxon>Streptomycetaceae</taxon>
        <taxon>Streptomyces</taxon>
    </lineage>
</organism>
<dbReference type="InterPro" id="IPR013568">
    <property type="entry name" value="SEFIR_dom"/>
</dbReference>
<dbReference type="PROSITE" id="PS51534">
    <property type="entry name" value="SEFIR"/>
    <property type="match status" value="1"/>
</dbReference>
<dbReference type="EMBL" id="CP048261">
    <property type="protein sequence ID" value="QST84274.1"/>
    <property type="molecule type" value="Genomic_DNA"/>
</dbReference>
<dbReference type="GeneID" id="66858818"/>
<reference evidence="3" key="2">
    <citation type="submission" date="2020-01" db="EMBL/GenBank/DDBJ databases">
        <authorList>
            <person name="Algora L."/>
            <person name="Schniete J.K."/>
            <person name="MacFadyen A."/>
            <person name="Hoskisson P.A."/>
            <person name="Hunter I.S."/>
            <person name="Herron P.R."/>
        </authorList>
    </citation>
    <scope>NUCLEOTIDE SEQUENCE</scope>
    <source>
        <strain evidence="3">ATCC 10970</strain>
    </source>
</reference>
<evidence type="ECO:0000313" key="3">
    <source>
        <dbReference type="EMBL" id="QST84274.1"/>
    </source>
</evidence>
<protein>
    <recommendedName>
        <fullName evidence="2">SEFIR domain-containing protein</fullName>
    </recommendedName>
</protein>
<evidence type="ECO:0000313" key="4">
    <source>
        <dbReference type="Proteomes" id="UP000011074"/>
    </source>
</evidence>
<dbReference type="Gene3D" id="3.40.50.11530">
    <property type="match status" value="1"/>
</dbReference>
<dbReference type="Proteomes" id="UP000011074">
    <property type="component" value="Chromosome"/>
</dbReference>
<accession>A0A8A1V0M5</accession>
<gene>
    <name evidence="3" type="ORF">SRIM_032585</name>
</gene>
<feature type="region of interest" description="Disordered" evidence="1">
    <location>
        <begin position="412"/>
        <end position="435"/>
    </location>
</feature>
<name>A0A8A1V0M5_STRR1</name>
<sequence length="435" mass="47824">MTADGATKSGLVWRHPSKASKGQAVDLQNNVRIDLTAVDEGGRRMDSTPNGVSVGAVCLKNWQIDRIDAPAGMFDEHDAYFIKINYELELELDCPRMSWVEVSFDFASGGEASQVTVVDALPRFGTFTGAPESYVLNQFLNFVPCENSASAHVHLPAGADRVDTFGIGGQGVRWRHVSLGESGVLPGSYAAWVVLLVPAGQVEQPVEFSARYDLAVARDVEYRPTQSPACFRLSLAAPSDTPGVVTPAFSATVEDQAPERHPSVFICYAHDSPAHKEYARKFGNLLVRNGVDAHMDQWYVTNRKDWAIWAHELINKVDFVTVLASPICRKAFDGELSGPDNPGIRSEALLIKEMLHTLRDEWTAKVLPVVLPHELVDNVPKVLQPWTSDHYDVRRLTPEGIDDLLRAMTGVPRHTRPPLGKMPPSVLKPLSGTES</sequence>
<dbReference type="AlphaFoldDB" id="A0A8A1V0M5"/>
<dbReference type="Pfam" id="PF08357">
    <property type="entry name" value="SEFIR"/>
    <property type="match status" value="1"/>
</dbReference>
<evidence type="ECO:0000259" key="2">
    <source>
        <dbReference type="PROSITE" id="PS51534"/>
    </source>
</evidence>
<reference evidence="3" key="1">
    <citation type="submission" date="2012-12" db="EMBL/GenBank/DDBJ databases">
        <authorList>
            <person name="Pethick F.E."/>
            <person name="MacFadyen A.C."/>
            <person name="Tang Z."/>
            <person name="Sangal V."/>
            <person name="Tze-Tze L."/>
            <person name="Chu J."/>
            <person name="Guo M."/>
            <person name="Kirby R."/>
            <person name="Hoskisson P.A."/>
            <person name="Herron P.R."/>
            <person name="Hunter I.S."/>
        </authorList>
    </citation>
    <scope>NUCLEOTIDE SEQUENCE</scope>
    <source>
        <strain evidence="3">ATCC 10970</strain>
    </source>
</reference>